<proteinExistence type="predicted"/>
<evidence type="ECO:0000256" key="1">
    <source>
        <dbReference type="SAM" id="MobiDB-lite"/>
    </source>
</evidence>
<reference evidence="2" key="1">
    <citation type="submission" date="2010-01" db="EMBL/GenBank/DDBJ databases">
        <title>Genome fragments of uncultured bacteria from the North Pacific subtropical Gyre.</title>
        <authorList>
            <person name="Pham V.D."/>
            <person name="Delong E.F."/>
        </authorList>
    </citation>
    <scope>NUCLEOTIDE SEQUENCE</scope>
</reference>
<organism evidence="2">
    <name type="scientific">uncultured Gemmatimonadales bacterium HF0770_11C06</name>
    <dbReference type="NCBI Taxonomy" id="723616"/>
    <lineage>
        <taxon>Bacteria</taxon>
        <taxon>Pseudomonadati</taxon>
        <taxon>Gemmatimonadota</taxon>
        <taxon>Gemmatimonadia</taxon>
        <taxon>Gemmatimonadales</taxon>
        <taxon>environmental samples</taxon>
    </lineage>
</organism>
<feature type="compositionally biased region" description="Basic residues" evidence="1">
    <location>
        <begin position="77"/>
        <end position="86"/>
    </location>
</feature>
<evidence type="ECO:0000313" key="2">
    <source>
        <dbReference type="EMBL" id="ADI23213.1"/>
    </source>
</evidence>
<feature type="region of interest" description="Disordered" evidence="1">
    <location>
        <begin position="53"/>
        <end position="86"/>
    </location>
</feature>
<sequence>MSALSATAHWNYGFRAMSGKPARSPLTVVMLRFRTIAEPGDVCRVGRQMFNEGSSETPLARGKGVMGETSPWPVPHTKQRLLKITR</sequence>
<name>E7C6Y9_9BACT</name>
<dbReference type="AlphaFoldDB" id="E7C6Y9"/>
<dbReference type="EMBL" id="GU568008">
    <property type="protein sequence ID" value="ADI23213.1"/>
    <property type="molecule type" value="Genomic_DNA"/>
</dbReference>
<protein>
    <submittedName>
        <fullName evidence="2">Uncharacterized protein</fullName>
    </submittedName>
</protein>
<accession>E7C6Y9</accession>